<dbReference type="RefSeq" id="WP_398660578.1">
    <property type="nucleotide sequence ID" value="NZ_JBITDC010000019.1"/>
</dbReference>
<dbReference type="EMBL" id="JBITDC010000019">
    <property type="protein sequence ID" value="MFI5680125.1"/>
    <property type="molecule type" value="Genomic_DNA"/>
</dbReference>
<protein>
    <submittedName>
        <fullName evidence="2">Uncharacterized protein</fullName>
    </submittedName>
</protein>
<feature type="region of interest" description="Disordered" evidence="1">
    <location>
        <begin position="156"/>
        <end position="179"/>
    </location>
</feature>
<accession>A0ABW7YDE2</accession>
<evidence type="ECO:0000313" key="3">
    <source>
        <dbReference type="Proteomes" id="UP001612415"/>
    </source>
</evidence>
<dbReference type="Proteomes" id="UP001612415">
    <property type="component" value="Unassembled WGS sequence"/>
</dbReference>
<proteinExistence type="predicted"/>
<keyword evidence="3" id="KW-1185">Reference proteome</keyword>
<reference evidence="2 3" key="1">
    <citation type="submission" date="2024-10" db="EMBL/GenBank/DDBJ databases">
        <title>The Natural Products Discovery Center: Release of the First 8490 Sequenced Strains for Exploring Actinobacteria Biosynthetic Diversity.</title>
        <authorList>
            <person name="Kalkreuter E."/>
            <person name="Kautsar S.A."/>
            <person name="Yang D."/>
            <person name="Bader C.D."/>
            <person name="Teijaro C.N."/>
            <person name="Fluegel L."/>
            <person name="Davis C.M."/>
            <person name="Simpson J.R."/>
            <person name="Lauterbach L."/>
            <person name="Steele A.D."/>
            <person name="Gui C."/>
            <person name="Meng S."/>
            <person name="Li G."/>
            <person name="Viehrig K."/>
            <person name="Ye F."/>
            <person name="Su P."/>
            <person name="Kiefer A.F."/>
            <person name="Nichols A."/>
            <person name="Cepeda A.J."/>
            <person name="Yan W."/>
            <person name="Fan B."/>
            <person name="Jiang Y."/>
            <person name="Adhikari A."/>
            <person name="Zheng C.-J."/>
            <person name="Schuster L."/>
            <person name="Cowan T.M."/>
            <person name="Smanski M.J."/>
            <person name="Chevrette M.G."/>
            <person name="De Carvalho L.P.S."/>
            <person name="Shen B."/>
        </authorList>
    </citation>
    <scope>NUCLEOTIDE SEQUENCE [LARGE SCALE GENOMIC DNA]</scope>
    <source>
        <strain evidence="2 3">NPDC051599</strain>
    </source>
</reference>
<dbReference type="SUPFAM" id="SSF56796">
    <property type="entry name" value="Dehydroquinate synthase-like"/>
    <property type="match status" value="1"/>
</dbReference>
<sequence length="179" mass="19675">MRHPPLSRRPRRRPAEPASFAQVVRAAPRAARPCFRRRHGRRPCRARCPALSPVSVLVVLPSSLPAQVDAAVGGKRPSPVAGQELGRRCEQPATALRDADCLATLPARERTEVCAPTLSYGLRFRTDVAVVQVRAVAVFLNFDGRGNTRAVPGRIHTKDEKRVNQDPPDSRAPLEPDRC</sequence>
<evidence type="ECO:0000313" key="2">
    <source>
        <dbReference type="EMBL" id="MFI5680125.1"/>
    </source>
</evidence>
<name>A0ABW7YDE2_STRCE</name>
<feature type="compositionally biased region" description="Basic residues" evidence="1">
    <location>
        <begin position="1"/>
        <end position="12"/>
    </location>
</feature>
<gene>
    <name evidence="2" type="ORF">ACIA8P_36830</name>
</gene>
<comment type="caution">
    <text evidence="2">The sequence shown here is derived from an EMBL/GenBank/DDBJ whole genome shotgun (WGS) entry which is preliminary data.</text>
</comment>
<feature type="region of interest" description="Disordered" evidence="1">
    <location>
        <begin position="1"/>
        <end position="22"/>
    </location>
</feature>
<evidence type="ECO:0000256" key="1">
    <source>
        <dbReference type="SAM" id="MobiDB-lite"/>
    </source>
</evidence>
<organism evidence="2 3">
    <name type="scientific">Streptomyces cellulosae</name>
    <dbReference type="NCBI Taxonomy" id="1968"/>
    <lineage>
        <taxon>Bacteria</taxon>
        <taxon>Bacillati</taxon>
        <taxon>Actinomycetota</taxon>
        <taxon>Actinomycetes</taxon>
        <taxon>Kitasatosporales</taxon>
        <taxon>Streptomycetaceae</taxon>
        <taxon>Streptomyces</taxon>
    </lineage>
</organism>